<dbReference type="EMBL" id="JAZHRV010000001">
    <property type="protein sequence ID" value="MEH2557221.1"/>
    <property type="molecule type" value="Genomic_DNA"/>
</dbReference>
<dbReference type="SUPFAM" id="SSF53901">
    <property type="entry name" value="Thiolase-like"/>
    <property type="match status" value="1"/>
</dbReference>
<evidence type="ECO:0000313" key="3">
    <source>
        <dbReference type="Proteomes" id="UP001364224"/>
    </source>
</evidence>
<protein>
    <submittedName>
        <fullName evidence="2">Acetyl-CoA acetyltransferase</fullName>
    </submittedName>
</protein>
<proteinExistence type="predicted"/>
<organism evidence="2 3">
    <name type="scientific">Bradyrhizobium algeriense</name>
    <dbReference type="NCBI Taxonomy" id="634784"/>
    <lineage>
        <taxon>Bacteria</taxon>
        <taxon>Pseudomonadati</taxon>
        <taxon>Pseudomonadota</taxon>
        <taxon>Alphaproteobacteria</taxon>
        <taxon>Hyphomicrobiales</taxon>
        <taxon>Nitrobacteraceae</taxon>
        <taxon>Bradyrhizobium</taxon>
    </lineage>
</organism>
<dbReference type="Pfam" id="PF00108">
    <property type="entry name" value="Thiolase_N"/>
    <property type="match status" value="1"/>
</dbReference>
<dbReference type="InterPro" id="IPR020616">
    <property type="entry name" value="Thiolase_N"/>
</dbReference>
<accession>A0ABU8BF97</accession>
<dbReference type="Gene3D" id="3.40.47.10">
    <property type="match status" value="2"/>
</dbReference>
<sequence length="78" mass="8524">MDSASQKRAAAAIKGGHFDKSLVPVYREDGSLALDREEYPRPQTTLEGLAGLKPAFPAIADYALDDKGTTYRKLILDK</sequence>
<evidence type="ECO:0000259" key="1">
    <source>
        <dbReference type="Pfam" id="PF00108"/>
    </source>
</evidence>
<comment type="caution">
    <text evidence="2">The sequence shown here is derived from an EMBL/GenBank/DDBJ whole genome shotgun (WGS) entry which is preliminary data.</text>
</comment>
<dbReference type="Proteomes" id="UP001364224">
    <property type="component" value="Unassembled WGS sequence"/>
</dbReference>
<dbReference type="InterPro" id="IPR016039">
    <property type="entry name" value="Thiolase-like"/>
</dbReference>
<evidence type="ECO:0000313" key="2">
    <source>
        <dbReference type="EMBL" id="MEH2557221.1"/>
    </source>
</evidence>
<reference evidence="2 3" key="1">
    <citation type="submission" date="2024-02" db="EMBL/GenBank/DDBJ databases">
        <title>Adaptive strategies in a cosmopolitan and abundant soil bacterium.</title>
        <authorList>
            <person name="Carini P."/>
        </authorList>
    </citation>
    <scope>NUCLEOTIDE SEQUENCE [LARGE SCALE GENOMIC DNA]</scope>
    <source>
        <strain evidence="2 3">AZCC 1608</strain>
    </source>
</reference>
<feature type="domain" description="Thiolase N-terminal" evidence="1">
    <location>
        <begin position="4"/>
        <end position="57"/>
    </location>
</feature>
<name>A0ABU8BF97_9BRAD</name>
<gene>
    <name evidence="2" type="ORF">V1286_004750</name>
</gene>
<keyword evidence="3" id="KW-1185">Reference proteome</keyword>